<dbReference type="Pfam" id="PF24278">
    <property type="entry name" value="HVO_0513_N"/>
    <property type="match status" value="1"/>
</dbReference>
<keyword evidence="1" id="KW-0805">Transcription regulation</keyword>
<dbReference type="AlphaFoldDB" id="A0ABD5NQ30"/>
<feature type="domain" description="HTH bat-type" evidence="3">
    <location>
        <begin position="162"/>
        <end position="213"/>
    </location>
</feature>
<dbReference type="PANTHER" id="PTHR34236:SF1">
    <property type="entry name" value="DIMETHYL SULFOXIDE REDUCTASE TRANSCRIPTIONAL ACTIVATOR"/>
    <property type="match status" value="1"/>
</dbReference>
<keyword evidence="2" id="KW-0804">Transcription</keyword>
<evidence type="ECO:0000256" key="2">
    <source>
        <dbReference type="ARBA" id="ARBA00023163"/>
    </source>
</evidence>
<dbReference type="InterPro" id="IPR036388">
    <property type="entry name" value="WH-like_DNA-bd_sf"/>
</dbReference>
<accession>A0ABD5NQ30</accession>
<name>A0ABD5NQ30_9EURY</name>
<dbReference type="EMBL" id="JBHSAQ010000010">
    <property type="protein sequence ID" value="MFC3959044.1"/>
    <property type="molecule type" value="Genomic_DNA"/>
</dbReference>
<keyword evidence="6" id="KW-1185">Reference proteome</keyword>
<protein>
    <submittedName>
        <fullName evidence="5">Helix-turn-helix domain-containing protein</fullName>
    </submittedName>
</protein>
<reference evidence="5 6" key="1">
    <citation type="journal article" date="2019" name="Int. J. Syst. Evol. Microbiol.">
        <title>The Global Catalogue of Microorganisms (GCM) 10K type strain sequencing project: providing services to taxonomists for standard genome sequencing and annotation.</title>
        <authorList>
            <consortium name="The Broad Institute Genomics Platform"/>
            <consortium name="The Broad Institute Genome Sequencing Center for Infectious Disease"/>
            <person name="Wu L."/>
            <person name="Ma J."/>
        </authorList>
    </citation>
    <scope>NUCLEOTIDE SEQUENCE [LARGE SCALE GENOMIC DNA]</scope>
    <source>
        <strain evidence="5 6">IBRC-M 10256</strain>
    </source>
</reference>
<proteinExistence type="predicted"/>
<sequence length="218" mass="23900">MRYVTVRVDPADNGGLHPLGERLSAEPSITREAIHSVELLADGTALLFAEGSGDRDRYEAITARSPHVIDALVTGTDPWIAVSQIEPTPPTRRLLDLRRESSVSLELPIHIEDDGALRITFMGSEADVQALYRTVEGGSALSFEVCETGSYDPDEASLARRLTDRQREVLETAVDLGYYRATREATLEDVAEVVGISPSTAGEHLRKVEARVFSQLVR</sequence>
<dbReference type="Pfam" id="PF04967">
    <property type="entry name" value="HTH_10"/>
    <property type="match status" value="1"/>
</dbReference>
<evidence type="ECO:0000259" key="4">
    <source>
        <dbReference type="Pfam" id="PF24278"/>
    </source>
</evidence>
<dbReference type="InterPro" id="IPR056493">
    <property type="entry name" value="HVO_0513_N"/>
</dbReference>
<evidence type="ECO:0000259" key="3">
    <source>
        <dbReference type="Pfam" id="PF04967"/>
    </source>
</evidence>
<dbReference type="RefSeq" id="WP_256533559.1">
    <property type="nucleotide sequence ID" value="NZ_CP101824.1"/>
</dbReference>
<evidence type="ECO:0000313" key="6">
    <source>
        <dbReference type="Proteomes" id="UP001595846"/>
    </source>
</evidence>
<feature type="domain" description="HVO-0513-like N-terminal" evidence="4">
    <location>
        <begin position="17"/>
        <end position="151"/>
    </location>
</feature>
<comment type="caution">
    <text evidence="5">The sequence shown here is derived from an EMBL/GenBank/DDBJ whole genome shotgun (WGS) entry which is preliminary data.</text>
</comment>
<organism evidence="5 6">
    <name type="scientific">Halovivax cerinus</name>
    <dbReference type="NCBI Taxonomy" id="1487865"/>
    <lineage>
        <taxon>Archaea</taxon>
        <taxon>Methanobacteriati</taxon>
        <taxon>Methanobacteriota</taxon>
        <taxon>Stenosarchaea group</taxon>
        <taxon>Halobacteria</taxon>
        <taxon>Halobacteriales</taxon>
        <taxon>Natrialbaceae</taxon>
        <taxon>Halovivax</taxon>
    </lineage>
</organism>
<dbReference type="InterPro" id="IPR013324">
    <property type="entry name" value="RNA_pol_sigma_r3/r4-like"/>
</dbReference>
<dbReference type="SUPFAM" id="SSF88659">
    <property type="entry name" value="Sigma3 and sigma4 domains of RNA polymerase sigma factors"/>
    <property type="match status" value="1"/>
</dbReference>
<evidence type="ECO:0000256" key="1">
    <source>
        <dbReference type="ARBA" id="ARBA00023015"/>
    </source>
</evidence>
<dbReference type="PANTHER" id="PTHR34236">
    <property type="entry name" value="DIMETHYL SULFOXIDE REDUCTASE TRANSCRIPTIONAL ACTIVATOR"/>
    <property type="match status" value="1"/>
</dbReference>
<dbReference type="Proteomes" id="UP001595846">
    <property type="component" value="Unassembled WGS sequence"/>
</dbReference>
<dbReference type="Gene3D" id="1.10.10.10">
    <property type="entry name" value="Winged helix-like DNA-binding domain superfamily/Winged helix DNA-binding domain"/>
    <property type="match status" value="1"/>
</dbReference>
<dbReference type="GeneID" id="73902690"/>
<gene>
    <name evidence="5" type="ORF">ACFOUR_11780</name>
</gene>
<evidence type="ECO:0000313" key="5">
    <source>
        <dbReference type="EMBL" id="MFC3959044.1"/>
    </source>
</evidence>
<dbReference type="InterPro" id="IPR007050">
    <property type="entry name" value="HTH_bacterioopsin"/>
</dbReference>